<feature type="domain" description="RagB/SusD" evidence="7">
    <location>
        <begin position="348"/>
        <end position="494"/>
    </location>
</feature>
<dbReference type="PROSITE" id="PS51257">
    <property type="entry name" value="PROKAR_LIPOPROTEIN"/>
    <property type="match status" value="1"/>
</dbReference>
<keyword evidence="4" id="KW-0472">Membrane</keyword>
<protein>
    <submittedName>
        <fullName evidence="9">RagB/SusD family nutrient uptake outer membrane protein</fullName>
    </submittedName>
</protein>
<dbReference type="SUPFAM" id="SSF48452">
    <property type="entry name" value="TPR-like"/>
    <property type="match status" value="1"/>
</dbReference>
<dbReference type="GO" id="GO:0009279">
    <property type="term" value="C:cell outer membrane"/>
    <property type="evidence" value="ECO:0007669"/>
    <property type="project" value="UniProtKB-SubCell"/>
</dbReference>
<evidence type="ECO:0000259" key="8">
    <source>
        <dbReference type="Pfam" id="PF14322"/>
    </source>
</evidence>
<dbReference type="Pfam" id="PF14322">
    <property type="entry name" value="SusD-like_3"/>
    <property type="match status" value="1"/>
</dbReference>
<evidence type="ECO:0000256" key="6">
    <source>
        <dbReference type="SAM" id="SignalP"/>
    </source>
</evidence>
<name>A0A5Q0Q6D5_9SPHI</name>
<organism evidence="9 10">
    <name type="scientific">Sphingobacterium zhuxiongii</name>
    <dbReference type="NCBI Taxonomy" id="2662364"/>
    <lineage>
        <taxon>Bacteria</taxon>
        <taxon>Pseudomonadati</taxon>
        <taxon>Bacteroidota</taxon>
        <taxon>Sphingobacteriia</taxon>
        <taxon>Sphingobacteriales</taxon>
        <taxon>Sphingobacteriaceae</taxon>
        <taxon>Sphingobacterium</taxon>
    </lineage>
</organism>
<proteinExistence type="inferred from homology"/>
<accession>A0A5Q0Q6D5</accession>
<dbReference type="KEGG" id="sphe:GFH32_00650"/>
<dbReference type="Pfam" id="PF07980">
    <property type="entry name" value="SusD_RagB"/>
    <property type="match status" value="1"/>
</dbReference>
<feature type="domain" description="SusD-like N-terminal" evidence="8">
    <location>
        <begin position="44"/>
        <end position="224"/>
    </location>
</feature>
<reference evidence="9 10" key="1">
    <citation type="submission" date="2019-10" db="EMBL/GenBank/DDBJ databases">
        <authorList>
            <person name="Dong K."/>
        </authorList>
    </citation>
    <scope>NUCLEOTIDE SEQUENCE [LARGE SCALE GENOMIC DNA]</scope>
    <source>
        <strain evidence="10">dk4302</strain>
    </source>
</reference>
<keyword evidence="3 6" id="KW-0732">Signal</keyword>
<keyword evidence="10" id="KW-1185">Reference proteome</keyword>
<sequence length="494" mass="55452">MKLKYIILSLGLLSFTSCTHLLEVDPYTFSSGDNYYENESQVLRAVNGVYGRLQGIYTSDFNALVEMRADNTNYQYSESDRGAQQREEIDEFLITSSNNYVNTQWANFYGIVAQSNVILTRIDQVSFADAELKKRYVGEVKFLRSYAYFNLVRLFGSIPLHTVEVTSPQGAFTDGKKASVEEVYAVIIQDLKDAATVLPASYDKNNAGRATKGAALTMLGDVYLTRKQYTDAASTLQQVTTLGYSLMPNYADCFSPTSKNNAESVFEVQYNSAVEGENSNFIFMFGPRDAKLKLVGFTGNLGASNIPTPSIYNAYETGDKRKDESIQLFDDPSNAKYPEAKAFGGKLPFIKKFYHAPYAEDGRSNENWPVYRYGHVLLMLAEALNEAGTGDPYVHLNAVRKRAGLAVKSGLSKELLRNAIAEEQRVEVAFENHRWYQLLRTGKAISVMNAHGVEEKKRLTRLSSASYNVQEFMLLYPIPSREVQINHIEQNPGY</sequence>
<comment type="subcellular location">
    <subcellularLocation>
        <location evidence="1">Cell outer membrane</location>
    </subcellularLocation>
</comment>
<dbReference type="Proteomes" id="UP000326921">
    <property type="component" value="Chromosome"/>
</dbReference>
<dbReference type="InterPro" id="IPR012944">
    <property type="entry name" value="SusD_RagB_dom"/>
</dbReference>
<keyword evidence="5" id="KW-0998">Cell outer membrane</keyword>
<feature type="chain" id="PRO_5025019026" evidence="6">
    <location>
        <begin position="22"/>
        <end position="494"/>
    </location>
</feature>
<dbReference type="AlphaFoldDB" id="A0A5Q0Q6D5"/>
<dbReference type="InterPro" id="IPR033985">
    <property type="entry name" value="SusD-like_N"/>
</dbReference>
<evidence type="ECO:0000313" key="10">
    <source>
        <dbReference type="Proteomes" id="UP000326921"/>
    </source>
</evidence>
<evidence type="ECO:0000256" key="3">
    <source>
        <dbReference type="ARBA" id="ARBA00022729"/>
    </source>
</evidence>
<dbReference type="Gene3D" id="1.25.40.390">
    <property type="match status" value="1"/>
</dbReference>
<dbReference type="InterPro" id="IPR011990">
    <property type="entry name" value="TPR-like_helical_dom_sf"/>
</dbReference>
<dbReference type="EMBL" id="CP045652">
    <property type="protein sequence ID" value="QGA24916.1"/>
    <property type="molecule type" value="Genomic_DNA"/>
</dbReference>
<dbReference type="CDD" id="cd08977">
    <property type="entry name" value="SusD"/>
    <property type="match status" value="1"/>
</dbReference>
<evidence type="ECO:0000256" key="1">
    <source>
        <dbReference type="ARBA" id="ARBA00004442"/>
    </source>
</evidence>
<evidence type="ECO:0000313" key="9">
    <source>
        <dbReference type="EMBL" id="QGA24916.1"/>
    </source>
</evidence>
<comment type="similarity">
    <text evidence="2">Belongs to the SusD family.</text>
</comment>
<feature type="signal peptide" evidence="6">
    <location>
        <begin position="1"/>
        <end position="21"/>
    </location>
</feature>
<evidence type="ECO:0000256" key="4">
    <source>
        <dbReference type="ARBA" id="ARBA00023136"/>
    </source>
</evidence>
<evidence type="ECO:0000259" key="7">
    <source>
        <dbReference type="Pfam" id="PF07980"/>
    </source>
</evidence>
<dbReference type="RefSeq" id="WP_153509238.1">
    <property type="nucleotide sequence ID" value="NZ_CP045652.1"/>
</dbReference>
<evidence type="ECO:0000256" key="2">
    <source>
        <dbReference type="ARBA" id="ARBA00006275"/>
    </source>
</evidence>
<evidence type="ECO:0000256" key="5">
    <source>
        <dbReference type="ARBA" id="ARBA00023237"/>
    </source>
</evidence>
<gene>
    <name evidence="9" type="ORF">GFH32_00650</name>
</gene>